<proteinExistence type="inferred from homology"/>
<keyword evidence="7" id="KW-0378">Hydrolase</keyword>
<dbReference type="EC" id="3.6.1.27" evidence="3"/>
<dbReference type="GO" id="GO:0050380">
    <property type="term" value="F:undecaprenyl-diphosphatase activity"/>
    <property type="evidence" value="ECO:0007669"/>
    <property type="project" value="UniProtKB-EC"/>
</dbReference>
<evidence type="ECO:0000256" key="8">
    <source>
        <dbReference type="ARBA" id="ARBA00022989"/>
    </source>
</evidence>
<keyword evidence="9 12" id="KW-0472">Membrane</keyword>
<dbReference type="Pfam" id="PF02673">
    <property type="entry name" value="BacA"/>
    <property type="match status" value="1"/>
</dbReference>
<dbReference type="PANTHER" id="PTHR30622">
    <property type="entry name" value="UNDECAPRENYL-DIPHOSPHATASE"/>
    <property type="match status" value="1"/>
</dbReference>
<dbReference type="GO" id="GO:0005886">
    <property type="term" value="C:plasma membrane"/>
    <property type="evidence" value="ECO:0007669"/>
    <property type="project" value="UniProtKB-SubCell"/>
</dbReference>
<dbReference type="PANTHER" id="PTHR30622:SF4">
    <property type="entry name" value="UNDECAPRENYL-DIPHOSPHATASE"/>
    <property type="match status" value="1"/>
</dbReference>
<evidence type="ECO:0000256" key="4">
    <source>
        <dbReference type="ARBA" id="ARBA00021581"/>
    </source>
</evidence>
<dbReference type="EMBL" id="UINC01000740">
    <property type="protein sequence ID" value="SUZ60389.1"/>
    <property type="molecule type" value="Genomic_DNA"/>
</dbReference>
<evidence type="ECO:0000256" key="7">
    <source>
        <dbReference type="ARBA" id="ARBA00022801"/>
    </source>
</evidence>
<comment type="catalytic activity">
    <reaction evidence="11">
        <text>di-trans,octa-cis-undecaprenyl diphosphate + H2O = di-trans,octa-cis-undecaprenyl phosphate + phosphate + H(+)</text>
        <dbReference type="Rhea" id="RHEA:28094"/>
        <dbReference type="ChEBI" id="CHEBI:15377"/>
        <dbReference type="ChEBI" id="CHEBI:15378"/>
        <dbReference type="ChEBI" id="CHEBI:43474"/>
        <dbReference type="ChEBI" id="CHEBI:58405"/>
        <dbReference type="ChEBI" id="CHEBI:60392"/>
        <dbReference type="EC" id="3.6.1.27"/>
    </reaction>
</comment>
<dbReference type="NCBIfam" id="NF001393">
    <property type="entry name" value="PRK00281.2-4"/>
    <property type="match status" value="1"/>
</dbReference>
<keyword evidence="5" id="KW-1003">Cell membrane</keyword>
<name>A0A381P237_9ZZZZ</name>
<evidence type="ECO:0000256" key="6">
    <source>
        <dbReference type="ARBA" id="ARBA00022692"/>
    </source>
</evidence>
<evidence type="ECO:0000256" key="12">
    <source>
        <dbReference type="SAM" id="Phobius"/>
    </source>
</evidence>
<organism evidence="13">
    <name type="scientific">marine metagenome</name>
    <dbReference type="NCBI Taxonomy" id="408172"/>
    <lineage>
        <taxon>unclassified sequences</taxon>
        <taxon>metagenomes</taxon>
        <taxon>ecological metagenomes</taxon>
    </lineage>
</organism>
<dbReference type="HAMAP" id="MF_01006">
    <property type="entry name" value="Undec_diphosphatase"/>
    <property type="match status" value="1"/>
</dbReference>
<gene>
    <name evidence="13" type="ORF">METZ01_LOCUS13243</name>
</gene>
<feature type="transmembrane region" description="Helical" evidence="12">
    <location>
        <begin position="85"/>
        <end position="102"/>
    </location>
</feature>
<feature type="transmembrane region" description="Helical" evidence="12">
    <location>
        <begin position="114"/>
        <end position="131"/>
    </location>
</feature>
<evidence type="ECO:0000256" key="1">
    <source>
        <dbReference type="ARBA" id="ARBA00004651"/>
    </source>
</evidence>
<evidence type="ECO:0000256" key="11">
    <source>
        <dbReference type="ARBA" id="ARBA00047594"/>
    </source>
</evidence>
<comment type="subcellular location">
    <subcellularLocation>
        <location evidence="1">Cell membrane</location>
        <topology evidence="1">Multi-pass membrane protein</topology>
    </subcellularLocation>
</comment>
<feature type="transmembrane region" description="Helical" evidence="12">
    <location>
        <begin position="184"/>
        <end position="204"/>
    </location>
</feature>
<evidence type="ECO:0000256" key="10">
    <source>
        <dbReference type="ARBA" id="ARBA00032707"/>
    </source>
</evidence>
<evidence type="ECO:0000313" key="13">
    <source>
        <dbReference type="EMBL" id="SUZ60389.1"/>
    </source>
</evidence>
<feature type="transmembrane region" description="Helical" evidence="12">
    <location>
        <begin position="216"/>
        <end position="240"/>
    </location>
</feature>
<feature type="transmembrane region" description="Helical" evidence="12">
    <location>
        <begin position="40"/>
        <end position="59"/>
    </location>
</feature>
<keyword evidence="8 12" id="KW-1133">Transmembrane helix</keyword>
<dbReference type="AlphaFoldDB" id="A0A381P237"/>
<keyword evidence="6 12" id="KW-0812">Transmembrane</keyword>
<evidence type="ECO:0000256" key="9">
    <source>
        <dbReference type="ARBA" id="ARBA00023136"/>
    </source>
</evidence>
<evidence type="ECO:0000256" key="3">
    <source>
        <dbReference type="ARBA" id="ARBA00012374"/>
    </source>
</evidence>
<feature type="transmembrane region" description="Helical" evidence="12">
    <location>
        <begin position="246"/>
        <end position="263"/>
    </location>
</feature>
<dbReference type="NCBIfam" id="TIGR00753">
    <property type="entry name" value="undec_PP_bacA"/>
    <property type="match status" value="1"/>
</dbReference>
<reference evidence="13" key="1">
    <citation type="submission" date="2018-05" db="EMBL/GenBank/DDBJ databases">
        <authorList>
            <person name="Lanie J.A."/>
            <person name="Ng W.-L."/>
            <person name="Kazmierczak K.M."/>
            <person name="Andrzejewski T.M."/>
            <person name="Davidsen T.M."/>
            <person name="Wayne K.J."/>
            <person name="Tettelin H."/>
            <person name="Glass J.I."/>
            <person name="Rusch D."/>
            <person name="Podicherti R."/>
            <person name="Tsui H.-C.T."/>
            <person name="Winkler M.E."/>
        </authorList>
    </citation>
    <scope>NUCLEOTIDE SEQUENCE</scope>
</reference>
<protein>
    <recommendedName>
        <fullName evidence="4">Undecaprenyl-diphosphatase</fullName>
        <ecNumber evidence="3">3.6.1.27</ecNumber>
    </recommendedName>
    <alternativeName>
        <fullName evidence="10">Undecaprenyl pyrophosphate phosphatase</fullName>
    </alternativeName>
</protein>
<evidence type="ECO:0000256" key="2">
    <source>
        <dbReference type="ARBA" id="ARBA00010621"/>
    </source>
</evidence>
<evidence type="ECO:0000256" key="5">
    <source>
        <dbReference type="ARBA" id="ARBA00022475"/>
    </source>
</evidence>
<sequence length="264" mass="29026">MDYFQIVVLALIQGVTEFLPVSSSAHLILPAQLLGWPDQGLSFDIAVHAGTLFAVLVYFRDDLKQFVDAGAEYWTDRRLNEHATLLGKLILATAPIVIAGYFLKPTIENEFRSLTVIALATIGFGLLLGIADRHSKNRTELTSLRYVEALFIGVMQIFALVPGTSRSGITLTAALLLGLNRVHAARFSFLLSIPVIGAASILAIREASTNDIVTNWPHFALGMGISGMTAYFCITIFLRLISRTRLMPFVIYRILLGTFLLTLL</sequence>
<dbReference type="InterPro" id="IPR003824">
    <property type="entry name" value="UppP"/>
</dbReference>
<comment type="similarity">
    <text evidence="2">Belongs to the UppP family.</text>
</comment>
<accession>A0A381P237</accession>